<accession>A0ABU4JEZ6</accession>
<dbReference type="EMBL" id="JAMXLT020000006">
    <property type="protein sequence ID" value="MDW8548249.1"/>
    <property type="molecule type" value="Genomic_DNA"/>
</dbReference>
<proteinExistence type="predicted"/>
<evidence type="ECO:0000313" key="2">
    <source>
        <dbReference type="Proteomes" id="UP001204439"/>
    </source>
</evidence>
<protein>
    <recommendedName>
        <fullName evidence="3">Transcriptional regulator</fullName>
    </recommendedName>
</protein>
<evidence type="ECO:0008006" key="3">
    <source>
        <dbReference type="Google" id="ProtNLM"/>
    </source>
</evidence>
<gene>
    <name evidence="1" type="ORF">NG800_004955</name>
</gene>
<dbReference type="RefSeq" id="WP_086048126.1">
    <property type="nucleotide sequence ID" value="NZ_JAMXLT020000006.1"/>
</dbReference>
<keyword evidence="2" id="KW-1185">Reference proteome</keyword>
<evidence type="ECO:0000313" key="1">
    <source>
        <dbReference type="EMBL" id="MDW8548249.1"/>
    </source>
</evidence>
<name>A0ABU4JEZ6_9FLAO</name>
<reference evidence="1 2" key="1">
    <citation type="submission" date="2023-11" db="EMBL/GenBank/DDBJ databases">
        <title>First isolation, identification, and characterization of non-pathogenic Epilithonimonas ginsengisoli isolated from diseased farmed rainbow trout (Oncorhynchus mykiss) in Chile.</title>
        <authorList>
            <person name="Miranda C.D."/>
            <person name="Irgang R."/>
            <person name="Concha C."/>
            <person name="Rojas R."/>
            <person name="Avendano R."/>
        </authorList>
    </citation>
    <scope>NUCLEOTIDE SEQUENCE [LARGE SCALE GENOMIC DNA]</scope>
    <source>
        <strain evidence="1 2">FP99</strain>
    </source>
</reference>
<comment type="caution">
    <text evidence="1">The sequence shown here is derived from an EMBL/GenBank/DDBJ whole genome shotgun (WGS) entry which is preliminary data.</text>
</comment>
<dbReference type="Proteomes" id="UP001204439">
    <property type="component" value="Unassembled WGS sequence"/>
</dbReference>
<sequence length="57" mass="6600">MNLQSIKTEQDYNQALQRLEDIFDAKPDTKDGDELEALANLIEEYENENFPIEAPND</sequence>
<organism evidence="1 2">
    <name type="scientific">Epilithonimonas ginsengisoli</name>
    <dbReference type="NCBI Taxonomy" id="1245592"/>
    <lineage>
        <taxon>Bacteria</taxon>
        <taxon>Pseudomonadati</taxon>
        <taxon>Bacteroidota</taxon>
        <taxon>Flavobacteriia</taxon>
        <taxon>Flavobacteriales</taxon>
        <taxon>Weeksellaceae</taxon>
        <taxon>Chryseobacterium group</taxon>
        <taxon>Epilithonimonas</taxon>
    </lineage>
</organism>